<accession>A0A4C1V247</accession>
<evidence type="ECO:0000313" key="2">
    <source>
        <dbReference type="Proteomes" id="UP000299102"/>
    </source>
</evidence>
<protein>
    <submittedName>
        <fullName evidence="1">Uncharacterized protein</fullName>
    </submittedName>
</protein>
<organism evidence="1 2">
    <name type="scientific">Eumeta variegata</name>
    <name type="common">Bagworm moth</name>
    <name type="synonym">Eumeta japonica</name>
    <dbReference type="NCBI Taxonomy" id="151549"/>
    <lineage>
        <taxon>Eukaryota</taxon>
        <taxon>Metazoa</taxon>
        <taxon>Ecdysozoa</taxon>
        <taxon>Arthropoda</taxon>
        <taxon>Hexapoda</taxon>
        <taxon>Insecta</taxon>
        <taxon>Pterygota</taxon>
        <taxon>Neoptera</taxon>
        <taxon>Endopterygota</taxon>
        <taxon>Lepidoptera</taxon>
        <taxon>Glossata</taxon>
        <taxon>Ditrysia</taxon>
        <taxon>Tineoidea</taxon>
        <taxon>Psychidae</taxon>
        <taxon>Oiketicinae</taxon>
        <taxon>Eumeta</taxon>
    </lineage>
</organism>
<comment type="caution">
    <text evidence="1">The sequence shown here is derived from an EMBL/GenBank/DDBJ whole genome shotgun (WGS) entry which is preliminary data.</text>
</comment>
<name>A0A4C1V247_EUMVA</name>
<dbReference type="OrthoDB" id="8356097at2759"/>
<reference evidence="1 2" key="1">
    <citation type="journal article" date="2019" name="Commun. Biol.">
        <title>The bagworm genome reveals a unique fibroin gene that provides high tensile strength.</title>
        <authorList>
            <person name="Kono N."/>
            <person name="Nakamura H."/>
            <person name="Ohtoshi R."/>
            <person name="Tomita M."/>
            <person name="Numata K."/>
            <person name="Arakawa K."/>
        </authorList>
    </citation>
    <scope>NUCLEOTIDE SEQUENCE [LARGE SCALE GENOMIC DNA]</scope>
</reference>
<sequence length="105" mass="12103">MSRAYCVRSARRCGCRGSGGQRRRAGGGGTRPAHVRPFTLHTLISPIPRRCCPRHDRAMPHSPVEVETWLKDMFENNCIARYGPRRWPPRAPDPLDFFLWSFIKI</sequence>
<gene>
    <name evidence="1" type="ORF">EVAR_81678_1</name>
</gene>
<dbReference type="AlphaFoldDB" id="A0A4C1V247"/>
<evidence type="ECO:0000313" key="1">
    <source>
        <dbReference type="EMBL" id="GBP32888.1"/>
    </source>
</evidence>
<dbReference type="Gene3D" id="3.30.420.10">
    <property type="entry name" value="Ribonuclease H-like superfamily/Ribonuclease H"/>
    <property type="match status" value="1"/>
</dbReference>
<dbReference type="Proteomes" id="UP000299102">
    <property type="component" value="Unassembled WGS sequence"/>
</dbReference>
<dbReference type="InterPro" id="IPR036397">
    <property type="entry name" value="RNaseH_sf"/>
</dbReference>
<dbReference type="EMBL" id="BGZK01000266">
    <property type="protein sequence ID" value="GBP32888.1"/>
    <property type="molecule type" value="Genomic_DNA"/>
</dbReference>
<dbReference type="GO" id="GO:0003676">
    <property type="term" value="F:nucleic acid binding"/>
    <property type="evidence" value="ECO:0007669"/>
    <property type="project" value="InterPro"/>
</dbReference>
<keyword evidence="2" id="KW-1185">Reference proteome</keyword>
<proteinExistence type="predicted"/>